<dbReference type="PANTHER" id="PTHR11183">
    <property type="entry name" value="GLYCOGENIN SUBFAMILY MEMBER"/>
    <property type="match status" value="1"/>
</dbReference>
<comment type="similarity">
    <text evidence="1">Belongs to the glycosyltransferase 8 family. Glycogenin subfamily.</text>
</comment>
<feature type="region of interest" description="Disordered" evidence="3">
    <location>
        <begin position="852"/>
        <end position="894"/>
    </location>
</feature>
<feature type="compositionally biased region" description="Basic residues" evidence="3">
    <location>
        <begin position="1231"/>
        <end position="1240"/>
    </location>
</feature>
<feature type="compositionally biased region" description="Basic and acidic residues" evidence="3">
    <location>
        <begin position="480"/>
        <end position="540"/>
    </location>
</feature>
<dbReference type="RefSeq" id="XP_015524819.1">
    <property type="nucleotide sequence ID" value="XM_015669333.2"/>
</dbReference>
<reference evidence="5" key="1">
    <citation type="submission" date="2025-08" db="UniProtKB">
        <authorList>
            <consortium name="RefSeq"/>
        </authorList>
    </citation>
    <scope>IDENTIFICATION</scope>
    <source>
        <tissue evidence="5">Thorax and Abdomen</tissue>
    </source>
</reference>
<feature type="region of interest" description="Disordered" evidence="3">
    <location>
        <begin position="971"/>
        <end position="990"/>
    </location>
</feature>
<dbReference type="Pfam" id="PF01501">
    <property type="entry name" value="Glyco_transf_8"/>
    <property type="match status" value="1"/>
</dbReference>
<feature type="compositionally biased region" description="Basic and acidic residues" evidence="3">
    <location>
        <begin position="884"/>
        <end position="894"/>
    </location>
</feature>
<organism evidence="5">
    <name type="scientific">Neodiprion lecontei</name>
    <name type="common">Redheaded pine sawfly</name>
    <dbReference type="NCBI Taxonomy" id="441921"/>
    <lineage>
        <taxon>Eukaryota</taxon>
        <taxon>Metazoa</taxon>
        <taxon>Ecdysozoa</taxon>
        <taxon>Arthropoda</taxon>
        <taxon>Hexapoda</taxon>
        <taxon>Insecta</taxon>
        <taxon>Pterygota</taxon>
        <taxon>Neoptera</taxon>
        <taxon>Endopterygota</taxon>
        <taxon>Hymenoptera</taxon>
        <taxon>Tenthredinoidea</taxon>
        <taxon>Diprionidae</taxon>
        <taxon>Diprioninae</taxon>
        <taxon>Neodiprion</taxon>
    </lineage>
</organism>
<feature type="compositionally biased region" description="Basic and acidic residues" evidence="3">
    <location>
        <begin position="717"/>
        <end position="737"/>
    </location>
</feature>
<dbReference type="CDD" id="cd02537">
    <property type="entry name" value="GT8_Glycogenin"/>
    <property type="match status" value="1"/>
</dbReference>
<evidence type="ECO:0000256" key="2">
    <source>
        <dbReference type="ARBA" id="ARBA00038934"/>
    </source>
</evidence>
<name>A0A6J0CFM5_NEOLC</name>
<feature type="region of interest" description="Disordered" evidence="3">
    <location>
        <begin position="480"/>
        <end position="565"/>
    </location>
</feature>
<accession>A0A6J0CFM5</accession>
<dbReference type="CTD" id="37419"/>
<sequence>MGGFAWVTLATNDSYSLGALVLAHSLRRAGTKHDLAILITPGVTQVMREKLASVYSLVQEVNVLDSKDEANLALLARPELGITFTKLHCWRLTQYEKCVFVDADALVVRNCDELFEREELTAAPDVGWPDCFNSGVFVFKPSQQTFASITSFAAEKGSFDGGDQGLLNSYFSDWAHKDISKHLPFIYNMCSTATYSYLPAYKQFGENVRIIHFIGATKPWLQYFDTETSTVHPPSGCNHLQPLLQLWWNIFCENVYPKLSPVMARSTLASIWHRFTPPLPSTSVPWYPIRNESNQSHSYRSESRKSNYNYEDDIAKPADFSEFNDPWEQYIPNYTPPENLDYHHQRDHTLQYYNTGPHEFNDSQSSQQFQNYAFDNPPQQLQRHDRLSVDNPQQPTPSVNLDAYSLTSQHREFDENLNENRNQNYHNPWQSENDYQHVQKQSTEAYHSPNLRRETFVDNTGDFRVPKNFEDVNNEIWRESQTEHSEHFREQTSRENIDDRLHRDHYFRHDPEEPNDSIREEQTNDRLDDFHSVREVESIRSIDATPHSQSEFPSNHEPCTDPPHNVAQHYEQSVDNQGQPAVDDAGIAGALAKMTLGEPRSAEQVALEEHMRRQGWEQGQIDYMGRDSFDNIWKKILSTISQPPEHQPSPSMETQNVEISSPVVPSSPLAATSSSIAVCTTPDVSSPSIPSGESVATLHSNDVIEFLKSEPIVEPLTVRDEPKLPEEPKSVEPDLEAKSVVGKSPPEEKIPTEFAAEELKVTTQTVQSSPVSTKVPLPESAETEPLTKKTVEVLQTSPALPKVEPPENIEPVLSKPETATSEILIQPSSIFSEGQSPAEKIMAGQVSSSAASEVEPFANIEPVPPSNPETATSEFPKPSPISLHAKEETDPVSETKLEEFASTFEVPKSVVKESSAVLEAETTESKAKPSAALAVSGTSLISGTELGTESATSELTELILDSSSVPIQVAESVLQSEPKESVSEDQRPVTEEAISSVVAPVLETATAVSETVAEAKAAEESKAAGNSFRNGVGSAITPLEIPAQIPEPEIPADIPEPKIPADIPEPKIPADIPEPKIPADIPEPEIPAPVKIEPVAAAPQEAEISGEESSKSASLTPPDSPGTTVPVRPIRTKDSRIPTTPIVTEATPPNSPPIGGVESLEDQPLKSVKKVVKKVVKKTPADVEGAEGAAESETVGKKVVKKVVKKIVKKPKEETDDGAETSSAATEKPKKTVKMVKKVVKPSESLEVDASIPDTPPVGEVPVPPRRKTKTTTTTTTKTTTTSGKSPAAEEAAKPSESKS</sequence>
<dbReference type="InParanoid" id="A0A6J0CFM5"/>
<dbReference type="SUPFAM" id="SSF53448">
    <property type="entry name" value="Nucleotide-diphospho-sugar transferases"/>
    <property type="match status" value="1"/>
</dbReference>
<evidence type="ECO:0000313" key="5">
    <source>
        <dbReference type="RefSeq" id="XP_015524819.1"/>
    </source>
</evidence>
<proteinExistence type="inferred from homology"/>
<feature type="compositionally biased region" description="Polar residues" evidence="3">
    <location>
        <begin position="936"/>
        <end position="951"/>
    </location>
</feature>
<feature type="region of interest" description="Disordered" evidence="3">
    <location>
        <begin position="717"/>
        <end position="749"/>
    </location>
</feature>
<keyword evidence="4" id="KW-1185">Reference proteome</keyword>
<feature type="compositionally biased region" description="Low complexity" evidence="3">
    <location>
        <begin position="761"/>
        <end position="776"/>
    </location>
</feature>
<feature type="region of interest" description="Disordered" evidence="3">
    <location>
        <begin position="917"/>
        <end position="951"/>
    </location>
</feature>
<dbReference type="FunCoup" id="A0A6J0CFM5">
    <property type="interactions" value="142"/>
</dbReference>
<feature type="region of interest" description="Disordered" evidence="3">
    <location>
        <begin position="1047"/>
        <end position="1166"/>
    </location>
</feature>
<feature type="region of interest" description="Disordered" evidence="3">
    <location>
        <begin position="1207"/>
        <end position="1300"/>
    </location>
</feature>
<dbReference type="GO" id="GO:0008466">
    <property type="term" value="F:glycogenin glucosyltransferase activity"/>
    <property type="evidence" value="ECO:0007669"/>
    <property type="project" value="UniProtKB-EC"/>
</dbReference>
<gene>
    <name evidence="5" type="primary">LOC107227995</name>
</gene>
<evidence type="ECO:0000313" key="4">
    <source>
        <dbReference type="Proteomes" id="UP000829291"/>
    </source>
</evidence>
<dbReference type="InterPro" id="IPR050587">
    <property type="entry name" value="GNT1/Glycosyltrans_8"/>
</dbReference>
<dbReference type="InterPro" id="IPR002495">
    <property type="entry name" value="Glyco_trans_8"/>
</dbReference>
<feature type="compositionally biased region" description="Basic and acidic residues" evidence="3">
    <location>
        <begin position="977"/>
        <end position="990"/>
    </location>
</feature>
<feature type="compositionally biased region" description="Basic and acidic residues" evidence="3">
    <location>
        <begin position="1291"/>
        <end position="1300"/>
    </location>
</feature>
<dbReference type="KEGG" id="nlo:107227995"/>
<feature type="region of interest" description="Disordered" evidence="3">
    <location>
        <begin position="761"/>
        <end position="817"/>
    </location>
</feature>
<dbReference type="Gene3D" id="3.90.550.10">
    <property type="entry name" value="Spore Coat Polysaccharide Biosynthesis Protein SpsA, Chain A"/>
    <property type="match status" value="1"/>
</dbReference>
<feature type="compositionally biased region" description="Polar residues" evidence="3">
    <location>
        <begin position="1111"/>
        <end position="1123"/>
    </location>
</feature>
<dbReference type="OrthoDB" id="2014201at2759"/>
<evidence type="ECO:0000256" key="1">
    <source>
        <dbReference type="ARBA" id="ARBA00038162"/>
    </source>
</evidence>
<dbReference type="InterPro" id="IPR029044">
    <property type="entry name" value="Nucleotide-diphossugar_trans"/>
</dbReference>
<protein>
    <recommendedName>
        <fullName evidence="2">glycogenin glucosyltransferase</fullName>
        <ecNumber evidence="2">2.4.1.186</ecNumber>
    </recommendedName>
</protein>
<dbReference type="GeneID" id="107227995"/>
<dbReference type="GO" id="GO:0005978">
    <property type="term" value="P:glycogen biosynthetic process"/>
    <property type="evidence" value="ECO:0007669"/>
    <property type="project" value="UniProtKB-ARBA"/>
</dbReference>
<dbReference type="EC" id="2.4.1.186" evidence="2"/>
<evidence type="ECO:0000256" key="3">
    <source>
        <dbReference type="SAM" id="MobiDB-lite"/>
    </source>
</evidence>
<dbReference type="FunFam" id="3.90.550.10:FF:000085">
    <property type="entry name" value="Glycogenin, isoform B"/>
    <property type="match status" value="1"/>
</dbReference>
<feature type="compositionally biased region" description="Low complexity" evidence="3">
    <location>
        <begin position="1271"/>
        <end position="1290"/>
    </location>
</feature>
<dbReference type="Proteomes" id="UP000829291">
    <property type="component" value="Chromosome 5"/>
</dbReference>